<feature type="region of interest" description="Disordered" evidence="8">
    <location>
        <begin position="876"/>
        <end position="908"/>
    </location>
</feature>
<reference evidence="10" key="1">
    <citation type="journal article" date="2020" name="bioRxiv">
        <title>Comparative genomics of Chlamydomonas.</title>
        <authorList>
            <person name="Craig R.J."/>
            <person name="Hasan A.R."/>
            <person name="Ness R.W."/>
            <person name="Keightley P.D."/>
        </authorList>
    </citation>
    <scope>NUCLEOTIDE SEQUENCE</scope>
    <source>
        <strain evidence="10">CCAP 11/70</strain>
    </source>
</reference>
<keyword evidence="7" id="KW-0175">Coiled coil</keyword>
<keyword evidence="3" id="KW-0206">Cytoskeleton</keyword>
<feature type="region of interest" description="Disordered" evidence="8">
    <location>
        <begin position="935"/>
        <end position="984"/>
    </location>
</feature>
<accession>A0A835Y6A9</accession>
<dbReference type="PROSITE" id="PS50096">
    <property type="entry name" value="IQ"/>
    <property type="match status" value="4"/>
</dbReference>
<feature type="compositionally biased region" description="Low complexity" evidence="8">
    <location>
        <begin position="1030"/>
        <end position="1039"/>
    </location>
</feature>
<dbReference type="InterPro" id="IPR026720">
    <property type="entry name" value="CFAP91"/>
</dbReference>
<feature type="compositionally biased region" description="Polar residues" evidence="8">
    <location>
        <begin position="138"/>
        <end position="153"/>
    </location>
</feature>
<evidence type="ECO:0000256" key="1">
    <source>
        <dbReference type="ARBA" id="ARBA00004430"/>
    </source>
</evidence>
<proteinExistence type="inferred from homology"/>
<evidence type="ECO:0000256" key="8">
    <source>
        <dbReference type="SAM" id="MobiDB-lite"/>
    </source>
</evidence>
<comment type="subcellular location">
    <subcellularLocation>
        <location evidence="1">Cytoplasm</location>
        <location evidence="1">Cytoskeleton</location>
        <location evidence="1">Cilium axoneme</location>
    </subcellularLocation>
</comment>
<sequence length="1384" mass="144072">MAQPTRPYDALYDPSFTVAGPRDHYRQQTLGGGFNIERAPVYNNFFSELPHHPPSTLRLKNGDKVPAFVDRNFRPADHNSAELQQRSAAAAVSGHHRPKYFRRPMLAGAEIHIKQATTLPPLGPQSQDLNATAPARLSTSQLEPRSKTIGTQSDYRENEAQTAPWEPGYVLPAHPTAKQQALSQRYNTDGPEVLTLKDMTFADGLPAGLAEVTRIDKMRAKRAFEATLPPIDDVARLPLRQKMIEEWEAKEWAEREAEIEGIQEARLALLDNALQVREEEMEADNQARVEARKQAMLAAKAGKFADVQATRIKTMRQLIENRKYVEKHRKLHKPTIVERYANFGSGTYAPMQREGRFPESKPLGKEIETEGYAPVTLRGVAELETFLPSRLLNPKIAAPKRPTRLDYNQRKEAAVQKDLKAINDLLDTSKSAAGRGFGDCWPAPLKDDAGSAGGAPGGGLGAGSLSRAVSTVGKQGLAASAPSAMSLAPGTVSGSPSRRVIRAIERPATPELPQPPAITQPQRAALVLLQRLLRGRAAQNIMYEGRMRRQELVDELRLAERTSTDASGFKLDSRPVPRPEDRDAATIRVDALIGTAVAEICALLCESDPAKRDAILAGLEESRAHAKAAAMAAAARAREEEEAEATAARAAAAAAEAAAAAISAAEPEGGYGDEDEGPGEAAEAAAGAAAEAAYAEVVAEAADPDRAAVVNLEALGITREQAEAAAVRVQAAARGYLARKEVAAMRERGEAIRRVMASGEDAEAKVVQCQAAIRGYLDRKRVKELKAQRAAPPRPLSASAARPPSSGRPASGRPASARRPTSAPRAAAPEPVREQASQSDFDPASYSPEHVEAITRIQAAQRGRIARKQVAELRSLTDPASGGAASGDGAGASGAAAEPAEWPEYSSEQEQAAILIQAAGRGMIARAQVRALKGGAPHEATAASSVPSQPQASDEAAEAQALGDGGEGEAAVPERKEGGEGDVWPHMLDVAGTILQNTEEELHRVEAAADEASARVAAFEAETMAAVAQMEADLAAAEAEAADEAEPKPEGEGEAEAEAEASQPPPAEADAEAKAGAGAEAQAEEPPADDGSTGPTAAEYSLAQGQFEGEEGEGEARSEGGSGRGEASSTMLGEPSLAVGAAGEGDAQAEAEAAAAEADEAGQQEPELAPEAEPEPDLAPEAEAAPEAQPEAEPEAQAEAEPEPEAQPEAEASAQQEPELEAQAEPSAGAEAEAEPEAQAEPSAAAEPEPEPEAEAEPEASAAAGGEEGFREGEGEDEGQVEPSGEEPASDPAPEPSGGGEGEGAPPEDDGAPEGEEPGPDGGEGSAGAEPEASVAAGEPSGAPEGEEGGFDAGAEGEAAAEEGEAGAEEGMGEPEGEAEPADD</sequence>
<feature type="region of interest" description="Disordered" evidence="8">
    <location>
        <begin position="138"/>
        <end position="157"/>
    </location>
</feature>
<dbReference type="Pfam" id="PF00612">
    <property type="entry name" value="IQ"/>
    <property type="match status" value="4"/>
</dbReference>
<feature type="compositionally biased region" description="Acidic residues" evidence="8">
    <location>
        <begin position="1306"/>
        <end position="1319"/>
    </location>
</feature>
<comment type="caution">
    <text evidence="10">The sequence shown here is derived from an EMBL/GenBank/DDBJ whole genome shotgun (WGS) entry which is preliminary data.</text>
</comment>
<feature type="compositionally biased region" description="Acidic residues" evidence="8">
    <location>
        <begin position="1359"/>
        <end position="1384"/>
    </location>
</feature>
<dbReference type="Pfam" id="PF14738">
    <property type="entry name" value="CFAP91"/>
    <property type="match status" value="1"/>
</dbReference>
<feature type="domain" description="CFAP91" evidence="9">
    <location>
        <begin position="151"/>
        <end position="317"/>
    </location>
</feature>
<comment type="similarity">
    <text evidence="5">Belongs to the CFAP91 family.</text>
</comment>
<feature type="compositionally biased region" description="Acidic residues" evidence="8">
    <location>
        <begin position="1274"/>
        <end position="1289"/>
    </location>
</feature>
<feature type="region of interest" description="Disordered" evidence="8">
    <location>
        <begin position="664"/>
        <end position="685"/>
    </location>
</feature>
<feature type="region of interest" description="Disordered" evidence="8">
    <location>
        <begin position="785"/>
        <end position="846"/>
    </location>
</feature>
<evidence type="ECO:0000256" key="5">
    <source>
        <dbReference type="ARBA" id="ARBA00029468"/>
    </source>
</evidence>
<evidence type="ECO:0000256" key="7">
    <source>
        <dbReference type="SAM" id="Coils"/>
    </source>
</evidence>
<keyword evidence="4" id="KW-0966">Cell projection</keyword>
<evidence type="ECO:0000313" key="10">
    <source>
        <dbReference type="EMBL" id="KAG2496803.1"/>
    </source>
</evidence>
<keyword evidence="2" id="KW-0963">Cytoplasm</keyword>
<protein>
    <recommendedName>
        <fullName evidence="6">Cilia- and flagella-associated protein 91</fullName>
    </recommendedName>
</protein>
<dbReference type="Proteomes" id="UP000612055">
    <property type="component" value="Unassembled WGS sequence"/>
</dbReference>
<gene>
    <name evidence="10" type="ORF">HYH03_005210</name>
</gene>
<feature type="compositionally biased region" description="Acidic residues" evidence="8">
    <location>
        <begin position="1248"/>
        <end position="1258"/>
    </location>
</feature>
<dbReference type="SMART" id="SM00015">
    <property type="entry name" value="IQ"/>
    <property type="match status" value="4"/>
</dbReference>
<dbReference type="PANTHER" id="PTHR22455">
    <property type="entry name" value="CILIA- AND FLAGELLA-ASSOCIATED PROTEIN 91"/>
    <property type="match status" value="1"/>
</dbReference>
<feature type="compositionally biased region" description="Low complexity" evidence="8">
    <location>
        <begin position="940"/>
        <end position="953"/>
    </location>
</feature>
<evidence type="ECO:0000256" key="2">
    <source>
        <dbReference type="ARBA" id="ARBA00022490"/>
    </source>
</evidence>
<feature type="compositionally biased region" description="Low complexity" evidence="8">
    <location>
        <begin position="1327"/>
        <end position="1344"/>
    </location>
</feature>
<dbReference type="CDD" id="cd23767">
    <property type="entry name" value="IQCD"/>
    <property type="match status" value="1"/>
</dbReference>
<evidence type="ECO:0000256" key="6">
    <source>
        <dbReference type="ARBA" id="ARBA00029555"/>
    </source>
</evidence>
<dbReference type="InterPro" id="IPR000048">
    <property type="entry name" value="IQ_motif_EF-hand-BS"/>
</dbReference>
<organism evidence="10 11">
    <name type="scientific">Edaphochlamys debaryana</name>
    <dbReference type="NCBI Taxonomy" id="47281"/>
    <lineage>
        <taxon>Eukaryota</taxon>
        <taxon>Viridiplantae</taxon>
        <taxon>Chlorophyta</taxon>
        <taxon>core chlorophytes</taxon>
        <taxon>Chlorophyceae</taxon>
        <taxon>CS clade</taxon>
        <taxon>Chlamydomonadales</taxon>
        <taxon>Chlamydomonadales incertae sedis</taxon>
        <taxon>Edaphochlamys</taxon>
    </lineage>
</organism>
<dbReference type="EMBL" id="JAEHOE010000017">
    <property type="protein sequence ID" value="KAG2496803.1"/>
    <property type="molecule type" value="Genomic_DNA"/>
</dbReference>
<dbReference type="GO" id="GO:0005930">
    <property type="term" value="C:axoneme"/>
    <property type="evidence" value="ECO:0007669"/>
    <property type="project" value="UniProtKB-SubCell"/>
</dbReference>
<evidence type="ECO:0000256" key="4">
    <source>
        <dbReference type="ARBA" id="ARBA00023273"/>
    </source>
</evidence>
<name>A0A835Y6A9_9CHLO</name>
<feature type="region of interest" description="Disordered" evidence="8">
    <location>
        <begin position="1030"/>
        <end position="1384"/>
    </location>
</feature>
<evidence type="ECO:0000256" key="3">
    <source>
        <dbReference type="ARBA" id="ARBA00023212"/>
    </source>
</evidence>
<evidence type="ECO:0000313" key="11">
    <source>
        <dbReference type="Proteomes" id="UP000612055"/>
    </source>
</evidence>
<keyword evidence="11" id="KW-1185">Reference proteome</keyword>
<feature type="compositionally biased region" description="Low complexity" evidence="8">
    <location>
        <begin position="1209"/>
        <end position="1231"/>
    </location>
</feature>
<feature type="coiled-coil region" evidence="7">
    <location>
        <begin position="631"/>
        <end position="658"/>
    </location>
</feature>
<feature type="compositionally biased region" description="Acidic residues" evidence="8">
    <location>
        <begin position="1190"/>
        <end position="1208"/>
    </location>
</feature>
<dbReference type="PANTHER" id="PTHR22455:SF10">
    <property type="entry name" value="CILIA- AND FLAGELLA-ASSOCIATED PROTEIN 91"/>
    <property type="match status" value="1"/>
</dbReference>
<evidence type="ECO:0000259" key="9">
    <source>
        <dbReference type="Pfam" id="PF14738"/>
    </source>
</evidence>
<feature type="compositionally biased region" description="Low complexity" evidence="8">
    <location>
        <begin position="1140"/>
        <end position="1156"/>
    </location>
</feature>
<feature type="compositionally biased region" description="Low complexity" evidence="8">
    <location>
        <begin position="796"/>
        <end position="836"/>
    </location>
</feature>
<dbReference type="OrthoDB" id="567787at2759"/>
<dbReference type="InterPro" id="IPR032840">
    <property type="entry name" value="CFAP91_dom"/>
</dbReference>
<feature type="compositionally biased region" description="Acidic residues" evidence="8">
    <location>
        <begin position="1157"/>
        <end position="1180"/>
    </location>
</feature>
<dbReference type="Gene3D" id="1.20.5.190">
    <property type="match status" value="2"/>
</dbReference>